<feature type="transmembrane region" description="Helical" evidence="1">
    <location>
        <begin position="65"/>
        <end position="89"/>
    </location>
</feature>
<dbReference type="AlphaFoldDB" id="A0A223NZR2"/>
<keyword evidence="1" id="KW-0472">Membrane</keyword>
<feature type="transmembrane region" description="Helical" evidence="1">
    <location>
        <begin position="109"/>
        <end position="127"/>
    </location>
</feature>
<accession>A0A223NZR2</accession>
<name>A0A223NZR2_9SPHI</name>
<sequence>MRLNTLFSFAGFIILIAGTYCPVLHPIIGNWDVYDGNKPYGIVILLVAVIGILGTVFNQLKITRAAAWASLLLVILFYLAAVLKVHTSFNFIPFRSVAAYLSSKIKFKWGWYLLFGGPVMALAGVIFSGKPNFNYVEAQQAKTK</sequence>
<reference evidence="2 3" key="1">
    <citation type="submission" date="2017-08" db="EMBL/GenBank/DDBJ databases">
        <title>Complete genome sequence of Mucilaginibacter sp. strain BJC16-A31.</title>
        <authorList>
            <consortium name="Henan University of Science and Technology"/>
            <person name="You X."/>
        </authorList>
    </citation>
    <scope>NUCLEOTIDE SEQUENCE [LARGE SCALE GENOMIC DNA]</scope>
    <source>
        <strain evidence="2 3">BJC16-A31</strain>
    </source>
</reference>
<keyword evidence="1" id="KW-1133">Transmembrane helix</keyword>
<dbReference type="RefSeq" id="WP_094571560.1">
    <property type="nucleotide sequence ID" value="NZ_CP022743.1"/>
</dbReference>
<dbReference type="EMBL" id="CP022743">
    <property type="protein sequence ID" value="ASU35367.1"/>
    <property type="molecule type" value="Genomic_DNA"/>
</dbReference>
<gene>
    <name evidence="2" type="ORF">MuYL_3482</name>
</gene>
<dbReference type="KEGG" id="muc:MuYL_3482"/>
<organism evidence="2 3">
    <name type="scientific">Mucilaginibacter xinganensis</name>
    <dbReference type="NCBI Taxonomy" id="1234841"/>
    <lineage>
        <taxon>Bacteria</taxon>
        <taxon>Pseudomonadati</taxon>
        <taxon>Bacteroidota</taxon>
        <taxon>Sphingobacteriia</taxon>
        <taxon>Sphingobacteriales</taxon>
        <taxon>Sphingobacteriaceae</taxon>
        <taxon>Mucilaginibacter</taxon>
    </lineage>
</organism>
<dbReference type="Proteomes" id="UP000215002">
    <property type="component" value="Chromosome"/>
</dbReference>
<feature type="transmembrane region" description="Helical" evidence="1">
    <location>
        <begin position="40"/>
        <end position="58"/>
    </location>
</feature>
<evidence type="ECO:0000256" key="1">
    <source>
        <dbReference type="SAM" id="Phobius"/>
    </source>
</evidence>
<dbReference type="OrthoDB" id="799709at2"/>
<protein>
    <submittedName>
        <fullName evidence="2">Uncharacterized protein</fullName>
    </submittedName>
</protein>
<proteinExistence type="predicted"/>
<feature type="transmembrane region" description="Helical" evidence="1">
    <location>
        <begin position="7"/>
        <end position="28"/>
    </location>
</feature>
<evidence type="ECO:0000313" key="3">
    <source>
        <dbReference type="Proteomes" id="UP000215002"/>
    </source>
</evidence>
<keyword evidence="3" id="KW-1185">Reference proteome</keyword>
<keyword evidence="1" id="KW-0812">Transmembrane</keyword>
<evidence type="ECO:0000313" key="2">
    <source>
        <dbReference type="EMBL" id="ASU35367.1"/>
    </source>
</evidence>